<evidence type="ECO:0000256" key="3">
    <source>
        <dbReference type="ARBA" id="ARBA00022452"/>
    </source>
</evidence>
<evidence type="ECO:0000256" key="14">
    <source>
        <dbReference type="SAM" id="MobiDB-lite"/>
    </source>
</evidence>
<keyword evidence="5 11" id="KW-0812">Transmembrane</keyword>
<gene>
    <name evidence="17" type="ORF">E4L98_21890</name>
</gene>
<dbReference type="OrthoDB" id="8538693at2"/>
<keyword evidence="3 11" id="KW-1134">Transmembrane beta strand</keyword>
<feature type="domain" description="TonB-dependent receptor plug" evidence="16">
    <location>
        <begin position="84"/>
        <end position="192"/>
    </location>
</feature>
<name>A0A4Y9S986_9BURK</name>
<dbReference type="PANTHER" id="PTHR32552:SF81">
    <property type="entry name" value="TONB-DEPENDENT OUTER MEMBRANE RECEPTOR"/>
    <property type="match status" value="1"/>
</dbReference>
<accession>A0A4Y9S986</accession>
<evidence type="ECO:0000256" key="13">
    <source>
        <dbReference type="RuleBase" id="RU003357"/>
    </source>
</evidence>
<evidence type="ECO:0000313" key="17">
    <source>
        <dbReference type="EMBL" id="TFW17073.1"/>
    </source>
</evidence>
<organism evidence="17 18">
    <name type="scientific">Duganella callida</name>
    <dbReference type="NCBI Taxonomy" id="2561932"/>
    <lineage>
        <taxon>Bacteria</taxon>
        <taxon>Pseudomonadati</taxon>
        <taxon>Pseudomonadota</taxon>
        <taxon>Betaproteobacteria</taxon>
        <taxon>Burkholderiales</taxon>
        <taxon>Oxalobacteraceae</taxon>
        <taxon>Telluria group</taxon>
        <taxon>Duganella</taxon>
    </lineage>
</organism>
<dbReference type="Pfam" id="PF07715">
    <property type="entry name" value="Plug"/>
    <property type="match status" value="1"/>
</dbReference>
<dbReference type="Pfam" id="PF00593">
    <property type="entry name" value="TonB_dep_Rec_b-barrel"/>
    <property type="match status" value="1"/>
</dbReference>
<evidence type="ECO:0000256" key="9">
    <source>
        <dbReference type="ARBA" id="ARBA00023136"/>
    </source>
</evidence>
<dbReference type="Proteomes" id="UP000297729">
    <property type="component" value="Unassembled WGS sequence"/>
</dbReference>
<evidence type="ECO:0000256" key="1">
    <source>
        <dbReference type="ARBA" id="ARBA00004571"/>
    </source>
</evidence>
<keyword evidence="6" id="KW-0408">Iron</keyword>
<feature type="domain" description="TonB-dependent receptor-like beta-barrel" evidence="15">
    <location>
        <begin position="312"/>
        <end position="778"/>
    </location>
</feature>
<protein>
    <submittedName>
        <fullName evidence="17">TonB-dependent receptor</fullName>
    </submittedName>
</protein>
<keyword evidence="9 11" id="KW-0472">Membrane</keyword>
<evidence type="ECO:0000256" key="10">
    <source>
        <dbReference type="ARBA" id="ARBA00023237"/>
    </source>
</evidence>
<dbReference type="PROSITE" id="PS52016">
    <property type="entry name" value="TONB_DEPENDENT_REC_3"/>
    <property type="match status" value="1"/>
</dbReference>
<evidence type="ECO:0000313" key="18">
    <source>
        <dbReference type="Proteomes" id="UP000297729"/>
    </source>
</evidence>
<feature type="short sequence motif" description="TonB box" evidence="12">
    <location>
        <begin position="72"/>
        <end position="78"/>
    </location>
</feature>
<comment type="similarity">
    <text evidence="11 13">Belongs to the TonB-dependent receptor family.</text>
</comment>
<evidence type="ECO:0000259" key="15">
    <source>
        <dbReference type="Pfam" id="PF00593"/>
    </source>
</evidence>
<keyword evidence="8 12" id="KW-0798">TonB box</keyword>
<dbReference type="InterPro" id="IPR000531">
    <property type="entry name" value="Beta-barrel_TonB"/>
</dbReference>
<feature type="region of interest" description="Disordered" evidence="14">
    <location>
        <begin position="1"/>
        <end position="37"/>
    </location>
</feature>
<evidence type="ECO:0000256" key="11">
    <source>
        <dbReference type="PROSITE-ProRule" id="PRU01360"/>
    </source>
</evidence>
<dbReference type="InterPro" id="IPR039426">
    <property type="entry name" value="TonB-dep_rcpt-like"/>
</dbReference>
<sequence>MKQEANHHGDRRTQVIPKHKETPHQRNKNIGDHHMQSKQPQLRLLTAAVSLALLAAAGHAAAQDADTGKLESVIVTANKRAQNLQDVPASITVLNDAVLQRANVRDLEDIPALSPALTLSYGTQPGNFSINMRGIGTFSLGIGVEADVAVIVDDVPLGMQAGAFKDLADVGRIEVLKGPQSTLFGKSSIAGAINITTKPLGGPWKTNATSYITNDDEWRVGFSTGGSVSDTLRVRLAASKTNYDGTLNDLTTGKKLNGSKGDNLSGKLEWQPLDQLTLTLTPHYNRTEKFCCSTAFTSMTPGALYRNAPQLPPSVVLSGITIGPDNRSVRNDYPTGGKFHDAGTGVKLDWAFDDNSPLKGHTLSSISSYSSYHMDDYQDNDNTDVDILPFLLLPNGQPTGMHGGLYQYGFFDVKSTTQEFRLTSPDKGAIRYVAGLWYGKNALTRELTKAPLIQAYGTSYGADAWNVSKAVYGQGSWDFRPDTSLILGARYNLEDTGYNFRRYTVPPQSFALTEFYTKADTDKSTTGKLGLEHRLNKDTMFYAMASTGHKGKAYDLTSGFTAATAKLPAVAPETAKSYELGWKQSLLDNRAMFSLALFRTNFRHFQQSSSFFDDDGTYRTGLNSIGGLRTQGVELEGSWRVTRGLQLNGSFAYTEATIQEFENGPCYNVLNAAGTAGVPGPGCALSAKYNNTYVQNLAGKTLPNAPKVKVNLGAQYDVTLPYSFNGFVAGSTRYQSRTQFSLNQDPNTIQGAYNIANLSFGVKDKQDRYKVTFLVNNLFDKRYAAGLNSAIANGTWSPKAPNTPIAVNTTEWLPPRDFQRYFGARLDVTF</sequence>
<evidence type="ECO:0000256" key="7">
    <source>
        <dbReference type="ARBA" id="ARBA00023065"/>
    </source>
</evidence>
<evidence type="ECO:0000256" key="2">
    <source>
        <dbReference type="ARBA" id="ARBA00022448"/>
    </source>
</evidence>
<keyword evidence="18" id="KW-1185">Reference proteome</keyword>
<comment type="caution">
    <text evidence="17">The sequence shown here is derived from an EMBL/GenBank/DDBJ whole genome shotgun (WGS) entry which is preliminary data.</text>
</comment>
<dbReference type="EMBL" id="SPVG01000213">
    <property type="protein sequence ID" value="TFW17073.1"/>
    <property type="molecule type" value="Genomic_DNA"/>
</dbReference>
<dbReference type="CDD" id="cd01347">
    <property type="entry name" value="ligand_gated_channel"/>
    <property type="match status" value="1"/>
</dbReference>
<keyword evidence="2 11" id="KW-0813">Transport</keyword>
<feature type="compositionally biased region" description="Basic and acidic residues" evidence="14">
    <location>
        <begin position="1"/>
        <end position="35"/>
    </location>
</feature>
<dbReference type="Gene3D" id="2.40.170.20">
    <property type="entry name" value="TonB-dependent receptor, beta-barrel domain"/>
    <property type="match status" value="1"/>
</dbReference>
<keyword evidence="4" id="KW-0410">Iron transport</keyword>
<evidence type="ECO:0000256" key="12">
    <source>
        <dbReference type="PROSITE-ProRule" id="PRU10143"/>
    </source>
</evidence>
<dbReference type="AlphaFoldDB" id="A0A4Y9S986"/>
<evidence type="ECO:0000259" key="16">
    <source>
        <dbReference type="Pfam" id="PF07715"/>
    </source>
</evidence>
<keyword evidence="10 11" id="KW-0998">Cell outer membrane</keyword>
<dbReference type="SUPFAM" id="SSF56935">
    <property type="entry name" value="Porins"/>
    <property type="match status" value="1"/>
</dbReference>
<dbReference type="InterPro" id="IPR012910">
    <property type="entry name" value="Plug_dom"/>
</dbReference>
<keyword evidence="17" id="KW-0675">Receptor</keyword>
<dbReference type="PANTHER" id="PTHR32552">
    <property type="entry name" value="FERRICHROME IRON RECEPTOR-RELATED"/>
    <property type="match status" value="1"/>
</dbReference>
<comment type="subcellular location">
    <subcellularLocation>
        <location evidence="1 11">Cell outer membrane</location>
        <topology evidence="1 11">Multi-pass membrane protein</topology>
    </subcellularLocation>
</comment>
<reference evidence="17 18" key="1">
    <citation type="submission" date="2019-03" db="EMBL/GenBank/DDBJ databases">
        <title>Draft Genome Sequence of Duganella callidus sp. nov., a Novel Duganella Species Isolated from Cultivated Soil.</title>
        <authorList>
            <person name="Raths R."/>
            <person name="Peta V."/>
            <person name="Bucking H."/>
        </authorList>
    </citation>
    <scope>NUCLEOTIDE SEQUENCE [LARGE SCALE GENOMIC DNA]</scope>
    <source>
        <strain evidence="17 18">DN04</strain>
    </source>
</reference>
<evidence type="ECO:0000256" key="4">
    <source>
        <dbReference type="ARBA" id="ARBA00022496"/>
    </source>
</evidence>
<keyword evidence="7" id="KW-0406">Ion transport</keyword>
<dbReference type="PROSITE" id="PS00430">
    <property type="entry name" value="TONB_DEPENDENT_REC_1"/>
    <property type="match status" value="1"/>
</dbReference>
<dbReference type="GO" id="GO:0009279">
    <property type="term" value="C:cell outer membrane"/>
    <property type="evidence" value="ECO:0007669"/>
    <property type="project" value="UniProtKB-SubCell"/>
</dbReference>
<evidence type="ECO:0000256" key="5">
    <source>
        <dbReference type="ARBA" id="ARBA00022692"/>
    </source>
</evidence>
<dbReference type="GO" id="GO:0006826">
    <property type="term" value="P:iron ion transport"/>
    <property type="evidence" value="ECO:0007669"/>
    <property type="project" value="UniProtKB-KW"/>
</dbReference>
<evidence type="ECO:0000256" key="6">
    <source>
        <dbReference type="ARBA" id="ARBA00023004"/>
    </source>
</evidence>
<evidence type="ECO:0000256" key="8">
    <source>
        <dbReference type="ARBA" id="ARBA00023077"/>
    </source>
</evidence>
<dbReference type="InterPro" id="IPR036942">
    <property type="entry name" value="Beta-barrel_TonB_sf"/>
</dbReference>
<dbReference type="InterPro" id="IPR010916">
    <property type="entry name" value="TonB_box_CS"/>
</dbReference>
<proteinExistence type="inferred from homology"/>